<keyword evidence="2 7" id="KW-0121">Carboxypeptidase</keyword>
<reference evidence="8" key="1">
    <citation type="thesis" date="2020" institute="ProQuest LLC" country="789 East Eisenhower Parkway, Ann Arbor, MI, USA">
        <title>Comparative Genomics and Chromosome Evolution.</title>
        <authorList>
            <person name="Mudd A.B."/>
        </authorList>
    </citation>
    <scope>NUCLEOTIDE SEQUENCE</scope>
    <source>
        <strain evidence="8">237g6f4</strain>
        <tissue evidence="8">Blood</tissue>
    </source>
</reference>
<keyword evidence="9" id="KW-1185">Reference proteome</keyword>
<dbReference type="Proteomes" id="UP000824782">
    <property type="component" value="Unassembled WGS sequence"/>
</dbReference>
<dbReference type="PROSITE" id="PS00560">
    <property type="entry name" value="CARBOXYPEPT_SER_HIS"/>
    <property type="match status" value="1"/>
</dbReference>
<dbReference type="PANTHER" id="PTHR11802">
    <property type="entry name" value="SERINE PROTEASE FAMILY S10 SERINE CARBOXYPEPTIDASE"/>
    <property type="match status" value="1"/>
</dbReference>
<dbReference type="PRINTS" id="PR00724">
    <property type="entry name" value="CRBOXYPTASEC"/>
</dbReference>
<proteinExistence type="inferred from homology"/>
<comment type="caution">
    <text evidence="8">The sequence shown here is derived from an EMBL/GenBank/DDBJ whole genome shotgun (WGS) entry which is preliminary data.</text>
</comment>
<evidence type="ECO:0000256" key="4">
    <source>
        <dbReference type="ARBA" id="ARBA00022801"/>
    </source>
</evidence>
<evidence type="ECO:0000256" key="2">
    <source>
        <dbReference type="ARBA" id="ARBA00022645"/>
    </source>
</evidence>
<dbReference type="FunFam" id="3.40.50.1820:FF:000335">
    <property type="entry name" value="Carboxypeptidase"/>
    <property type="match status" value="1"/>
</dbReference>
<dbReference type="InterPro" id="IPR029058">
    <property type="entry name" value="AB_hydrolase_fold"/>
</dbReference>
<dbReference type="GO" id="GO:0006508">
    <property type="term" value="P:proteolysis"/>
    <property type="evidence" value="ECO:0007669"/>
    <property type="project" value="UniProtKB-KW"/>
</dbReference>
<sequence length="470" mass="52855">MFPLLVCAMLLGGHPGEAAPEADKIFNLPGLDNQPSFQQFSGFLNASGGKHLHYWFVECQDDPKSCPLVLWLNGGPGCSSLMGLLTEHGPFLIQPDGRTLENNEHSWNKIANVLYLESPAGVGFSFSDNKDYYTGDAQNAKDNYMALKDFFSLFPEFRDNDFYITGESYGGFYCPSLAVEVIKDNSINLKGLAIGNGLTDFILNDNSVLYFAYYHGLLDKSSWSQLESACCGKKQCHILLPNNKDCKKEIGSAISKAINHNLNPYNLFQPCIEGEPGEIRDHGDYIRAYHPGIMSSEGHSHFVERLRDLSSLNKPISMGVPCVSDTDITTYLNNPKVRSALHIPDELPRWEICSEKVSISYAMGMDDARNQYLQLLNEKKYRILVYSGDLDMVCNFLGIEWFFDSFGLEVEESYHPWMYKDGGQSQIAGYAKQYTNLTLLTVKGAGHMVPTDKPLEAFQMFRRFIKNEPF</sequence>
<evidence type="ECO:0000256" key="7">
    <source>
        <dbReference type="RuleBase" id="RU361156"/>
    </source>
</evidence>
<evidence type="ECO:0000256" key="5">
    <source>
        <dbReference type="ARBA" id="ARBA00054649"/>
    </source>
</evidence>
<dbReference type="InterPro" id="IPR033124">
    <property type="entry name" value="Ser_caboxypep_his_AS"/>
</dbReference>
<evidence type="ECO:0000256" key="1">
    <source>
        <dbReference type="ARBA" id="ARBA00009431"/>
    </source>
</evidence>
<evidence type="ECO:0000256" key="6">
    <source>
        <dbReference type="ARBA" id="ARBA00061741"/>
    </source>
</evidence>
<organism evidence="8 9">
    <name type="scientific">Engystomops pustulosus</name>
    <name type="common">Tungara frog</name>
    <name type="synonym">Physalaemus pustulosus</name>
    <dbReference type="NCBI Taxonomy" id="76066"/>
    <lineage>
        <taxon>Eukaryota</taxon>
        <taxon>Metazoa</taxon>
        <taxon>Chordata</taxon>
        <taxon>Craniata</taxon>
        <taxon>Vertebrata</taxon>
        <taxon>Euteleostomi</taxon>
        <taxon>Amphibia</taxon>
        <taxon>Batrachia</taxon>
        <taxon>Anura</taxon>
        <taxon>Neobatrachia</taxon>
        <taxon>Hyloidea</taxon>
        <taxon>Leptodactylidae</taxon>
        <taxon>Leiuperinae</taxon>
        <taxon>Engystomops</taxon>
    </lineage>
</organism>
<dbReference type="Pfam" id="PF00450">
    <property type="entry name" value="Peptidase_S10"/>
    <property type="match status" value="1"/>
</dbReference>
<protein>
    <recommendedName>
        <fullName evidence="7">Carboxypeptidase</fullName>
        <ecNumber evidence="7">3.4.16.-</ecNumber>
    </recommendedName>
</protein>
<dbReference type="GO" id="GO:0031647">
    <property type="term" value="P:regulation of protein stability"/>
    <property type="evidence" value="ECO:0007669"/>
    <property type="project" value="UniProtKB-ARBA"/>
</dbReference>
<keyword evidence="3 7" id="KW-0645">Protease</keyword>
<feature type="chain" id="PRO_5043109196" description="Carboxypeptidase" evidence="7">
    <location>
        <begin position="19"/>
        <end position="470"/>
    </location>
</feature>
<keyword evidence="7" id="KW-0732">Signal</keyword>
<accession>A0AAV7AZL1</accession>
<dbReference type="AlphaFoldDB" id="A0AAV7AZL1"/>
<keyword evidence="4 7" id="KW-0378">Hydrolase</keyword>
<comment type="function">
    <text evidence="5">Protective protein appears to be essential for both the activity of beta-galactosidase and neuraminidase, it associates with these enzymes and exerts a protective function necessary for their stability and activity. This protein is also a carboxypeptidase and can deamidate tachykinins.</text>
</comment>
<dbReference type="Gene3D" id="3.40.50.1820">
    <property type="entry name" value="alpha/beta hydrolase"/>
    <property type="match status" value="1"/>
</dbReference>
<dbReference type="GO" id="GO:0004185">
    <property type="term" value="F:serine-type carboxypeptidase activity"/>
    <property type="evidence" value="ECO:0007669"/>
    <property type="project" value="UniProtKB-UniRule"/>
</dbReference>
<evidence type="ECO:0000313" key="8">
    <source>
        <dbReference type="EMBL" id="KAG8565529.1"/>
    </source>
</evidence>
<evidence type="ECO:0000313" key="9">
    <source>
        <dbReference type="Proteomes" id="UP000824782"/>
    </source>
</evidence>
<dbReference type="PANTHER" id="PTHR11802:SF201">
    <property type="entry name" value="CARBOXYPEPTIDASE"/>
    <property type="match status" value="1"/>
</dbReference>
<dbReference type="GO" id="GO:1904715">
    <property type="term" value="P:negative regulation of chaperone-mediated autophagy"/>
    <property type="evidence" value="ECO:0007669"/>
    <property type="project" value="UniProtKB-ARBA"/>
</dbReference>
<dbReference type="InterPro" id="IPR001563">
    <property type="entry name" value="Peptidase_S10"/>
</dbReference>
<comment type="subunit">
    <text evidence="6">Heterodimer of a 32 kDa chain and a 20 kDa chain; disulfide-linked.</text>
</comment>
<evidence type="ECO:0000256" key="3">
    <source>
        <dbReference type="ARBA" id="ARBA00022670"/>
    </source>
</evidence>
<comment type="similarity">
    <text evidence="1 7">Belongs to the peptidase S10 family.</text>
</comment>
<gene>
    <name evidence="8" type="ORF">GDO81_012894</name>
</gene>
<dbReference type="InterPro" id="IPR018202">
    <property type="entry name" value="Ser_caboxypep_ser_AS"/>
</dbReference>
<dbReference type="PROSITE" id="PS00131">
    <property type="entry name" value="CARBOXYPEPT_SER_SER"/>
    <property type="match status" value="1"/>
</dbReference>
<feature type="signal peptide" evidence="7">
    <location>
        <begin position="1"/>
        <end position="18"/>
    </location>
</feature>
<dbReference type="SUPFAM" id="SSF53474">
    <property type="entry name" value="alpha/beta-Hydrolases"/>
    <property type="match status" value="1"/>
</dbReference>
<dbReference type="EC" id="3.4.16.-" evidence="7"/>
<name>A0AAV7AZL1_ENGPU</name>
<dbReference type="EMBL" id="WNYA01000006">
    <property type="protein sequence ID" value="KAG8565529.1"/>
    <property type="molecule type" value="Genomic_DNA"/>
</dbReference>